<evidence type="ECO:0000313" key="2">
    <source>
        <dbReference type="Proteomes" id="UP001432039"/>
    </source>
</evidence>
<keyword evidence="2" id="KW-1185">Reference proteome</keyword>
<gene>
    <name evidence="1" type="ORF">OG517_05700</name>
</gene>
<sequence length="78" mass="7860">MPNNDPELLELTADVLALADDGPVTEAVDLNTASPTAGVLPAPGAAFAYAAPKAALVRLTGHQTPAALRRIGASRLAT</sequence>
<proteinExistence type="predicted"/>
<dbReference type="Proteomes" id="UP001432039">
    <property type="component" value="Chromosome"/>
</dbReference>
<reference evidence="1" key="1">
    <citation type="submission" date="2022-10" db="EMBL/GenBank/DDBJ databases">
        <title>The complete genomes of actinobacterial strains from the NBC collection.</title>
        <authorList>
            <person name="Joergensen T.S."/>
            <person name="Alvarez Arevalo M."/>
            <person name="Sterndorff E.B."/>
            <person name="Faurdal D."/>
            <person name="Vuksanovic O."/>
            <person name="Mourched A.-S."/>
            <person name="Charusanti P."/>
            <person name="Shaw S."/>
            <person name="Blin K."/>
            <person name="Weber T."/>
        </authorList>
    </citation>
    <scope>NUCLEOTIDE SEQUENCE</scope>
    <source>
        <strain evidence="1">NBC_00248</strain>
    </source>
</reference>
<name>A0ABZ1T525_STRVG</name>
<protein>
    <submittedName>
        <fullName evidence="1">Uncharacterized protein</fullName>
    </submittedName>
</protein>
<accession>A0ABZ1T525</accession>
<dbReference type="EMBL" id="CP108090">
    <property type="protein sequence ID" value="WUQ10960.1"/>
    <property type="molecule type" value="Genomic_DNA"/>
</dbReference>
<evidence type="ECO:0000313" key="1">
    <source>
        <dbReference type="EMBL" id="WUQ10960.1"/>
    </source>
</evidence>
<organism evidence="1 2">
    <name type="scientific">Streptomyces virginiae</name>
    <name type="common">Streptomyces cinnamonensis</name>
    <dbReference type="NCBI Taxonomy" id="1961"/>
    <lineage>
        <taxon>Bacteria</taxon>
        <taxon>Bacillati</taxon>
        <taxon>Actinomycetota</taxon>
        <taxon>Actinomycetes</taxon>
        <taxon>Kitasatosporales</taxon>
        <taxon>Streptomycetaceae</taxon>
        <taxon>Streptomyces</taxon>
    </lineage>
</organism>
<dbReference type="RefSeq" id="WP_328960485.1">
    <property type="nucleotide sequence ID" value="NZ_CP108090.1"/>
</dbReference>